<feature type="domain" description="Leucine-binding protein" evidence="5">
    <location>
        <begin position="30"/>
        <end position="374"/>
    </location>
</feature>
<dbReference type="Proteomes" id="UP000494115">
    <property type="component" value="Unassembled WGS sequence"/>
</dbReference>
<reference evidence="6 7" key="1">
    <citation type="submission" date="2020-04" db="EMBL/GenBank/DDBJ databases">
        <authorList>
            <person name="De Canck E."/>
        </authorList>
    </citation>
    <scope>NUCLEOTIDE SEQUENCE [LARGE SCALE GENOMIC DNA]</scope>
    <source>
        <strain evidence="6 7">LMG 28138</strain>
    </source>
</reference>
<keyword evidence="7" id="KW-1185">Reference proteome</keyword>
<dbReference type="Pfam" id="PF13458">
    <property type="entry name" value="Peripla_BP_6"/>
    <property type="match status" value="1"/>
</dbReference>
<sequence>MIRQFLIFFVTGLMSVGRLYAAEPGVTDTEVRLGMVNAQSGEASALGQGIRAGALAVFREANANGGIYGRQINLLVDDDAYDPNKAIDATLKMIAEQNVFALFGYTGTPTANAVLPIVKETGTPLIGPFTGAMTLRKPVIPEVVNIRASYDDELEVLVDHFIKDKGAKRFTVFYQDDSFGLAVLAGTERALKRRGMDVIAKAAFQRGTTAVKAGLGALIESNPDVVIMVGTYASLSVFIKSAKAEGLKASLATVSFAGTDNLVQLVGANGDGVVISQVVPLPGDRSLPLARECAALLAKHVPGEKLGFVNFEGCITAKMMVIALEKAGPALTRAGLITAFESIRALDIGGMQIDFSQEDHQGSDAVFLTQISQGKIASIKTIPR</sequence>
<dbReference type="RefSeq" id="WP_246256982.1">
    <property type="nucleotide sequence ID" value="NZ_CADIKM010000003.1"/>
</dbReference>
<accession>A0A6S7AYM1</accession>
<dbReference type="EMBL" id="CADIKM010000003">
    <property type="protein sequence ID" value="CAB3779649.1"/>
    <property type="molecule type" value="Genomic_DNA"/>
</dbReference>
<evidence type="ECO:0000259" key="5">
    <source>
        <dbReference type="Pfam" id="PF13458"/>
    </source>
</evidence>
<evidence type="ECO:0000256" key="4">
    <source>
        <dbReference type="ARBA" id="ARBA00022970"/>
    </source>
</evidence>
<dbReference type="PANTHER" id="PTHR47235:SF1">
    <property type="entry name" value="BLR6548 PROTEIN"/>
    <property type="match status" value="1"/>
</dbReference>
<proteinExistence type="inferred from homology"/>
<comment type="similarity">
    <text evidence="1">Belongs to the leucine-binding protein family.</text>
</comment>
<keyword evidence="2" id="KW-0813">Transport</keyword>
<name>A0A6S7AYM1_9BURK</name>
<dbReference type="AlphaFoldDB" id="A0A6S7AYM1"/>
<dbReference type="PRINTS" id="PR00337">
    <property type="entry name" value="LEUILEVALBP"/>
</dbReference>
<dbReference type="Gene3D" id="3.40.50.2300">
    <property type="match status" value="2"/>
</dbReference>
<keyword evidence="3" id="KW-0732">Signal</keyword>
<dbReference type="InterPro" id="IPR028082">
    <property type="entry name" value="Peripla_BP_I"/>
</dbReference>
<organism evidence="6 7">
    <name type="scientific">Pararobbsia alpina</name>
    <dbReference type="NCBI Taxonomy" id="621374"/>
    <lineage>
        <taxon>Bacteria</taxon>
        <taxon>Pseudomonadati</taxon>
        <taxon>Pseudomonadota</taxon>
        <taxon>Betaproteobacteria</taxon>
        <taxon>Burkholderiales</taxon>
        <taxon>Burkholderiaceae</taxon>
        <taxon>Pararobbsia</taxon>
    </lineage>
</organism>
<dbReference type="PANTHER" id="PTHR47235">
    <property type="entry name" value="BLR6548 PROTEIN"/>
    <property type="match status" value="1"/>
</dbReference>
<dbReference type="InterPro" id="IPR000709">
    <property type="entry name" value="Leu_Ile_Val-bd"/>
</dbReference>
<keyword evidence="4" id="KW-0029">Amino-acid transport</keyword>
<protein>
    <recommendedName>
        <fullName evidence="5">Leucine-binding protein domain-containing protein</fullName>
    </recommendedName>
</protein>
<evidence type="ECO:0000256" key="1">
    <source>
        <dbReference type="ARBA" id="ARBA00010062"/>
    </source>
</evidence>
<dbReference type="SUPFAM" id="SSF53822">
    <property type="entry name" value="Periplasmic binding protein-like I"/>
    <property type="match status" value="1"/>
</dbReference>
<evidence type="ECO:0000313" key="7">
    <source>
        <dbReference type="Proteomes" id="UP000494115"/>
    </source>
</evidence>
<evidence type="ECO:0000256" key="2">
    <source>
        <dbReference type="ARBA" id="ARBA00022448"/>
    </source>
</evidence>
<dbReference type="InterPro" id="IPR028081">
    <property type="entry name" value="Leu-bd"/>
</dbReference>
<gene>
    <name evidence="6" type="ORF">LMG28138_00868</name>
</gene>
<evidence type="ECO:0000256" key="3">
    <source>
        <dbReference type="ARBA" id="ARBA00022729"/>
    </source>
</evidence>
<dbReference type="GO" id="GO:0006865">
    <property type="term" value="P:amino acid transport"/>
    <property type="evidence" value="ECO:0007669"/>
    <property type="project" value="UniProtKB-KW"/>
</dbReference>
<dbReference type="CDD" id="cd19978">
    <property type="entry name" value="PBP1_ABC_ligand_binding-like"/>
    <property type="match status" value="1"/>
</dbReference>
<evidence type="ECO:0000313" key="6">
    <source>
        <dbReference type="EMBL" id="CAB3779649.1"/>
    </source>
</evidence>